<keyword evidence="1" id="KW-0175">Coiled coil</keyword>
<dbReference type="EMBL" id="JABMCB010000204">
    <property type="protein sequence ID" value="NUU79717.1"/>
    <property type="molecule type" value="Genomic_DNA"/>
</dbReference>
<accession>A0A7Y6EWV7</accession>
<reference evidence="2 3" key="1">
    <citation type="submission" date="2020-05" db="EMBL/GenBank/DDBJ databases">
        <title>Genome Sequencing of Type Strains.</title>
        <authorList>
            <person name="Lemaire J.F."/>
            <person name="Inderbitzin P."/>
            <person name="Gregorio O.A."/>
            <person name="Collins S.B."/>
            <person name="Wespe N."/>
            <person name="Knight-Connoni V."/>
        </authorList>
    </citation>
    <scope>NUCLEOTIDE SEQUENCE [LARGE SCALE GENOMIC DNA]</scope>
    <source>
        <strain evidence="2 3">LMG 21957</strain>
    </source>
</reference>
<protein>
    <submittedName>
        <fullName evidence="2">AAA family ATPase</fullName>
    </submittedName>
</protein>
<feature type="coiled-coil region" evidence="1">
    <location>
        <begin position="136"/>
        <end position="196"/>
    </location>
</feature>
<name>A0A7Y6EWV7_9BACL</name>
<sequence>MIRKIVSIKNTGKFRACTPKFLLNKFTVIYSENGRGKTTLSNIFRSLHEQDGSFIIGRKTLGGSGEQVVELLSEENKLVSFKGNQWQSRPNFDIEIFDSTFISQNVYSRHIIEHDQKRQLYLFTIGKHGGQLADRLVAVDEQIRQQKSDKKNLEKVLLSGVEGLLSVTDFVGLTQISNIDEEIHKQSQLLKALEKQSEINSKPLCAKISLPLFDKDKFRANLAGITLENLLDNAEDLTKQHIQQHLDPQGEKWLEYGVSKIIEEEKCPFCGQEIKGVAVVTAFKTYFSDQYKKAIHTINHLESAFATKFAVDALLTLQKTVQTNLELIAYWNTYDAIELECQLDWEWIRVTWDEFTKGMGSLIAEKKLMPLGVLPTKRGKHTLSQFPDEKKPISLL</sequence>
<dbReference type="RefSeq" id="WP_175399299.1">
    <property type="nucleotide sequence ID" value="NZ_JABMCB010000204.1"/>
</dbReference>
<keyword evidence="3" id="KW-1185">Reference proteome</keyword>
<evidence type="ECO:0000256" key="1">
    <source>
        <dbReference type="SAM" id="Coils"/>
    </source>
</evidence>
<dbReference type="AlphaFoldDB" id="A0A7Y6EWV7"/>
<evidence type="ECO:0000313" key="3">
    <source>
        <dbReference type="Proteomes" id="UP000526125"/>
    </source>
</evidence>
<proteinExistence type="predicted"/>
<evidence type="ECO:0000313" key="2">
    <source>
        <dbReference type="EMBL" id="NUU79717.1"/>
    </source>
</evidence>
<comment type="caution">
    <text evidence="2">The sequence shown here is derived from an EMBL/GenBank/DDBJ whole genome shotgun (WGS) entry which is preliminary data.</text>
</comment>
<dbReference type="Proteomes" id="UP000526125">
    <property type="component" value="Unassembled WGS sequence"/>
</dbReference>
<organism evidence="2 3">
    <name type="scientific">Paenibacillus xylanilyticus</name>
    <dbReference type="NCBI Taxonomy" id="248903"/>
    <lineage>
        <taxon>Bacteria</taxon>
        <taxon>Bacillati</taxon>
        <taxon>Bacillota</taxon>
        <taxon>Bacilli</taxon>
        <taxon>Bacillales</taxon>
        <taxon>Paenibacillaceae</taxon>
        <taxon>Paenibacillus</taxon>
    </lineage>
</organism>
<gene>
    <name evidence="2" type="ORF">HP552_31495</name>
</gene>